<proteinExistence type="predicted"/>
<gene>
    <name evidence="1" type="ORF">HMPREF0971_01246</name>
</gene>
<dbReference type="Proteomes" id="UP000004079">
    <property type="component" value="Unassembled WGS sequence"/>
</dbReference>
<dbReference type="EMBL" id="ACUZ02000023">
    <property type="protein sequence ID" value="EFB32402.1"/>
    <property type="molecule type" value="Genomic_DNA"/>
</dbReference>
<sequence length="40" mass="4812">MVLYFSRHLRLMIILYKSLSEINVFEKENHFVGNTRVLSL</sequence>
<dbReference type="AlphaFoldDB" id="D1QQJ6"/>
<dbReference type="STRING" id="649760.HMPREF0971_01246"/>
<name>D1QQJ6_9BACT</name>
<evidence type="ECO:0000313" key="1">
    <source>
        <dbReference type="EMBL" id="EFB32402.1"/>
    </source>
</evidence>
<comment type="caution">
    <text evidence="1">The sequence shown here is derived from an EMBL/GenBank/DDBJ whole genome shotgun (WGS) entry which is preliminary data.</text>
</comment>
<accession>D1QQJ6</accession>
<evidence type="ECO:0000313" key="2">
    <source>
        <dbReference type="Proteomes" id="UP000004079"/>
    </source>
</evidence>
<organism evidence="1 2">
    <name type="scientific">Segatella oris F0302</name>
    <dbReference type="NCBI Taxonomy" id="649760"/>
    <lineage>
        <taxon>Bacteria</taxon>
        <taxon>Pseudomonadati</taxon>
        <taxon>Bacteroidota</taxon>
        <taxon>Bacteroidia</taxon>
        <taxon>Bacteroidales</taxon>
        <taxon>Prevotellaceae</taxon>
        <taxon>Segatella</taxon>
    </lineage>
</organism>
<reference evidence="1 2" key="1">
    <citation type="submission" date="2009-11" db="EMBL/GenBank/DDBJ databases">
        <authorList>
            <person name="Weinstock G."/>
            <person name="Sodergren E."/>
            <person name="Clifton S."/>
            <person name="Fulton L."/>
            <person name="Fulton B."/>
            <person name="Courtney L."/>
            <person name="Fronick C."/>
            <person name="Harrison M."/>
            <person name="Strong C."/>
            <person name="Farmer C."/>
            <person name="Delahaunty K."/>
            <person name="Markovic C."/>
            <person name="Hall O."/>
            <person name="Minx P."/>
            <person name="Tomlinson C."/>
            <person name="Mitreva M."/>
            <person name="Nelson J."/>
            <person name="Hou S."/>
            <person name="Wollam A."/>
            <person name="Pepin K.H."/>
            <person name="Johnson M."/>
            <person name="Bhonagiri V."/>
            <person name="Nash W.E."/>
            <person name="Warren W."/>
            <person name="Chinwalla A."/>
            <person name="Mardis E.R."/>
            <person name="Wilson R.K."/>
        </authorList>
    </citation>
    <scope>NUCLEOTIDE SEQUENCE [LARGE SCALE GENOMIC DNA]</scope>
    <source>
        <strain evidence="1 2">F0302</strain>
    </source>
</reference>
<protein>
    <submittedName>
        <fullName evidence="1">Uncharacterized protein</fullName>
    </submittedName>
</protein>
<dbReference type="HOGENOM" id="CLU_3294394_0_0_10"/>